<organism evidence="8 9">
    <name type="scientific">Liquorilactobacillus nagelii</name>
    <dbReference type="NCBI Taxonomy" id="82688"/>
    <lineage>
        <taxon>Bacteria</taxon>
        <taxon>Bacillati</taxon>
        <taxon>Bacillota</taxon>
        <taxon>Bacilli</taxon>
        <taxon>Lactobacillales</taxon>
        <taxon>Lactobacillaceae</taxon>
        <taxon>Liquorilactobacillus</taxon>
    </lineage>
</organism>
<feature type="transmembrane region" description="Helical" evidence="6">
    <location>
        <begin position="297"/>
        <end position="318"/>
    </location>
</feature>
<evidence type="ECO:0000313" key="8">
    <source>
        <dbReference type="EMBL" id="AUJ32901.1"/>
    </source>
</evidence>
<proteinExistence type="predicted"/>
<protein>
    <submittedName>
        <fullName evidence="8">MFS transporter</fullName>
    </submittedName>
</protein>
<name>A0A3S6QXH1_9LACO</name>
<feature type="transmembrane region" description="Helical" evidence="6">
    <location>
        <begin position="48"/>
        <end position="67"/>
    </location>
</feature>
<evidence type="ECO:0000256" key="3">
    <source>
        <dbReference type="ARBA" id="ARBA00022692"/>
    </source>
</evidence>
<feature type="transmembrane region" description="Helical" evidence="6">
    <location>
        <begin position="264"/>
        <end position="285"/>
    </location>
</feature>
<evidence type="ECO:0000256" key="5">
    <source>
        <dbReference type="ARBA" id="ARBA00023136"/>
    </source>
</evidence>
<evidence type="ECO:0000256" key="2">
    <source>
        <dbReference type="ARBA" id="ARBA00022448"/>
    </source>
</evidence>
<feature type="transmembrane region" description="Helical" evidence="6">
    <location>
        <begin position="76"/>
        <end position="94"/>
    </location>
</feature>
<keyword evidence="3 6" id="KW-0812">Transmembrane</keyword>
<sequence length="447" mass="48288">MKQRYKLPAAIFATGILSFGGVVIETAMNITFPQLMKLFNVSLAQIQWVTTAYLLVLTAMIPLSAFLKRSFSAKKLFVTSVVCFLLGVIIDAAAPSLSWLILGRAFQGIGTGISLPLMFNIILEQAPANKLGLLMGLGNFVTATAPAIGPIYGGVLTDTWGWRMIFILMIPLILVALLVGCWSIEQHHPLHPTKFDLWGWITTAAVFSLSITAFSFLSTSLLKFIVYSILALIFLAIMLFHYQKSTAPILNWNSLKSLSFSLHLSSYFIGQFVVLGLSFLIPNLIQLAFHQSSFQAGMAMAPGALVGALLTPFGGILLDHLGAKRPVICGISLQFTAVLLLSIFFSHLNVLIVTLIFVIAATGQSLSMPGIMTHGLQQLPVKLQADGNALFNTFQQFAGAAGTAICSTIVVASSSGQINGFHHGLIFALIILVVDLIAIWAAFQRKN</sequence>
<keyword evidence="9" id="KW-1185">Reference proteome</keyword>
<evidence type="ECO:0000256" key="1">
    <source>
        <dbReference type="ARBA" id="ARBA00004651"/>
    </source>
</evidence>
<dbReference type="InterPro" id="IPR036259">
    <property type="entry name" value="MFS_trans_sf"/>
</dbReference>
<reference evidence="8 9" key="1">
    <citation type="submission" date="2016-11" db="EMBL/GenBank/DDBJ databases">
        <title>Interaction between Lactobacillus species and yeast in water kefir.</title>
        <authorList>
            <person name="Behr J."/>
            <person name="Xu D."/>
            <person name="Vogel R.F."/>
        </authorList>
    </citation>
    <scope>NUCLEOTIDE SEQUENCE [LARGE SCALE GENOMIC DNA]</scope>
    <source>
        <strain evidence="8 9">TMW 1.1827</strain>
    </source>
</reference>
<feature type="transmembrane region" description="Helical" evidence="6">
    <location>
        <begin position="131"/>
        <end position="152"/>
    </location>
</feature>
<keyword evidence="2" id="KW-0813">Transport</keyword>
<dbReference type="GO" id="GO:0022857">
    <property type="term" value="F:transmembrane transporter activity"/>
    <property type="evidence" value="ECO:0007669"/>
    <property type="project" value="InterPro"/>
</dbReference>
<dbReference type="RefSeq" id="WP_187343741.1">
    <property type="nucleotide sequence ID" value="NZ_CP018180.1"/>
</dbReference>
<dbReference type="Pfam" id="PF07690">
    <property type="entry name" value="MFS_1"/>
    <property type="match status" value="1"/>
</dbReference>
<keyword evidence="5 6" id="KW-0472">Membrane</keyword>
<dbReference type="PANTHER" id="PTHR42718">
    <property type="entry name" value="MAJOR FACILITATOR SUPERFAMILY MULTIDRUG TRANSPORTER MFSC"/>
    <property type="match status" value="1"/>
</dbReference>
<gene>
    <name evidence="8" type="ORF">BSQ50_10345</name>
</gene>
<dbReference type="PRINTS" id="PR01036">
    <property type="entry name" value="TCRTETB"/>
</dbReference>
<dbReference type="InterPro" id="IPR011701">
    <property type="entry name" value="MFS"/>
</dbReference>
<feature type="transmembrane region" description="Helical" evidence="6">
    <location>
        <begin position="100"/>
        <end position="119"/>
    </location>
</feature>
<dbReference type="Proteomes" id="UP000324497">
    <property type="component" value="Chromosome"/>
</dbReference>
<dbReference type="PANTHER" id="PTHR42718:SF9">
    <property type="entry name" value="MAJOR FACILITATOR SUPERFAMILY MULTIDRUG TRANSPORTER MFSC"/>
    <property type="match status" value="1"/>
</dbReference>
<dbReference type="SUPFAM" id="SSF103473">
    <property type="entry name" value="MFS general substrate transporter"/>
    <property type="match status" value="1"/>
</dbReference>
<feature type="domain" description="Major facilitator superfamily (MFS) profile" evidence="7">
    <location>
        <begin position="6"/>
        <end position="446"/>
    </location>
</feature>
<accession>A0A3S6QXH1</accession>
<dbReference type="EMBL" id="CP018180">
    <property type="protein sequence ID" value="AUJ32901.1"/>
    <property type="molecule type" value="Genomic_DNA"/>
</dbReference>
<feature type="transmembrane region" description="Helical" evidence="6">
    <location>
        <begin position="164"/>
        <end position="185"/>
    </location>
</feature>
<keyword evidence="4 6" id="KW-1133">Transmembrane helix</keyword>
<evidence type="ECO:0000256" key="4">
    <source>
        <dbReference type="ARBA" id="ARBA00022989"/>
    </source>
</evidence>
<feature type="transmembrane region" description="Helical" evidence="6">
    <location>
        <begin position="7"/>
        <end position="28"/>
    </location>
</feature>
<dbReference type="KEGG" id="lng:BSQ50_10345"/>
<dbReference type="GO" id="GO:0005886">
    <property type="term" value="C:plasma membrane"/>
    <property type="evidence" value="ECO:0007669"/>
    <property type="project" value="UniProtKB-SubCell"/>
</dbReference>
<feature type="transmembrane region" description="Helical" evidence="6">
    <location>
        <begin position="224"/>
        <end position="243"/>
    </location>
</feature>
<comment type="subcellular location">
    <subcellularLocation>
        <location evidence="1">Cell membrane</location>
        <topology evidence="1">Multi-pass membrane protein</topology>
    </subcellularLocation>
</comment>
<feature type="transmembrane region" description="Helical" evidence="6">
    <location>
        <begin position="197"/>
        <end position="218"/>
    </location>
</feature>
<dbReference type="InterPro" id="IPR020846">
    <property type="entry name" value="MFS_dom"/>
</dbReference>
<dbReference type="PROSITE" id="PS50850">
    <property type="entry name" value="MFS"/>
    <property type="match status" value="1"/>
</dbReference>
<dbReference type="AlphaFoldDB" id="A0A3S6QXH1"/>
<evidence type="ECO:0000256" key="6">
    <source>
        <dbReference type="SAM" id="Phobius"/>
    </source>
</evidence>
<dbReference type="Gene3D" id="1.20.1250.20">
    <property type="entry name" value="MFS general substrate transporter like domains"/>
    <property type="match status" value="2"/>
</dbReference>
<evidence type="ECO:0000313" key="9">
    <source>
        <dbReference type="Proteomes" id="UP000324497"/>
    </source>
</evidence>
<feature type="transmembrane region" description="Helical" evidence="6">
    <location>
        <begin position="424"/>
        <end position="443"/>
    </location>
</feature>
<evidence type="ECO:0000259" key="7">
    <source>
        <dbReference type="PROSITE" id="PS50850"/>
    </source>
</evidence>